<dbReference type="OrthoDB" id="2017317at2759"/>
<sequence length="449" mass="49908">MAFPASPPRSTCVQAVLQNIRSLDFTRRPPSQEYPSISSIPRTSQERLDAATAKFSHDQSIIPSSSPTAAPYLATDTVLYLAYGSNLCAQTFLGQRGIRPISAVNVSVPTLRLTFDLPGIAYKEPCFANVAPRKIPEPPKLPPGLPDPPEIPQPPPGYTFPPRMAQEDEITGRVAHWDPQWNNGLIGVVYEVTPEDYATIVRTEGGGASYKDILVPCIAIPSRPPGIPEKPPVPGLPKPFWAHTLYAPRIPTNPDDGDGDDEANRGVFRKGDDGDDGNGDDDDKCPIDKLKDWWKKLLLSPIRPDPEYAQPSARYLKLIADGAAEHDLPVEYQRWLSKLQPYTITSRLQAIGQYLFLAFVMPVMLLYLAIGSLLADENGQTPVWFGLLMETYFHLSWGVYDRWFKPIFGDGERTVEDDDGEGVTRGCRLRKKTRKEARVDEEKANLLTE</sequence>
<keyword evidence="6" id="KW-0472">Membrane</keyword>
<dbReference type="PANTHER" id="PTHR12935">
    <property type="entry name" value="GAMMA-GLUTAMYLCYCLOTRANSFERASE"/>
    <property type="match status" value="1"/>
</dbReference>
<protein>
    <recommendedName>
        <fullName evidence="1">gamma-glutamylcyclotransferase</fullName>
        <ecNumber evidence="1">4.3.2.9</ecNumber>
    </recommendedName>
</protein>
<dbReference type="InterPro" id="IPR017939">
    <property type="entry name" value="G-Glutamylcylcotransferase"/>
</dbReference>
<feature type="region of interest" description="Disordered" evidence="5">
    <location>
        <begin position="247"/>
        <end position="285"/>
    </location>
</feature>
<keyword evidence="8" id="KW-1185">Reference proteome</keyword>
<dbReference type="AlphaFoldDB" id="A0A9W8YYW8"/>
<name>A0A9W8YYW8_9PEZI</name>
<evidence type="ECO:0000256" key="1">
    <source>
        <dbReference type="ARBA" id="ARBA00012346"/>
    </source>
</evidence>
<reference evidence="7" key="1">
    <citation type="submission" date="2022-10" db="EMBL/GenBank/DDBJ databases">
        <title>Tapping the CABI collections for fungal endophytes: first genome assemblies for Collariella, Neodidymelliopsis, Ascochyta clinopodiicola, Didymella pomorum, Didymosphaeria variabile, Neocosmospora piperis and Neocucurbitaria cava.</title>
        <authorList>
            <person name="Hill R."/>
        </authorList>
    </citation>
    <scope>NUCLEOTIDE SEQUENCE</scope>
    <source>
        <strain evidence="7">IMI 355082</strain>
    </source>
</reference>
<gene>
    <name evidence="7" type="ORF">N0V93_003664</name>
</gene>
<dbReference type="EMBL" id="JAPEVB010000002">
    <property type="protein sequence ID" value="KAJ4394446.1"/>
    <property type="molecule type" value="Genomic_DNA"/>
</dbReference>
<feature type="transmembrane region" description="Helical" evidence="6">
    <location>
        <begin position="354"/>
        <end position="375"/>
    </location>
</feature>
<proteinExistence type="predicted"/>
<feature type="active site" description="Proton acceptor" evidence="3">
    <location>
        <position position="204"/>
    </location>
</feature>
<dbReference type="PANTHER" id="PTHR12935:SF0">
    <property type="entry name" value="GAMMA-GLUTAMYLCYCLOTRANSFERASE"/>
    <property type="match status" value="1"/>
</dbReference>
<evidence type="ECO:0000256" key="5">
    <source>
        <dbReference type="SAM" id="MobiDB-lite"/>
    </source>
</evidence>
<comment type="caution">
    <text evidence="7">The sequence shown here is derived from an EMBL/GenBank/DDBJ whole genome shotgun (WGS) entry which is preliminary data.</text>
</comment>
<feature type="binding site" evidence="4">
    <location>
        <begin position="80"/>
        <end position="85"/>
    </location>
    <ligand>
        <name>substrate</name>
    </ligand>
</feature>
<evidence type="ECO:0000256" key="4">
    <source>
        <dbReference type="PIRSR" id="PIRSR617939-2"/>
    </source>
</evidence>
<keyword evidence="2" id="KW-0456">Lyase</keyword>
<organism evidence="7 8">
    <name type="scientific">Gnomoniopsis smithogilvyi</name>
    <dbReference type="NCBI Taxonomy" id="1191159"/>
    <lineage>
        <taxon>Eukaryota</taxon>
        <taxon>Fungi</taxon>
        <taxon>Dikarya</taxon>
        <taxon>Ascomycota</taxon>
        <taxon>Pezizomycotina</taxon>
        <taxon>Sordariomycetes</taxon>
        <taxon>Sordariomycetidae</taxon>
        <taxon>Diaporthales</taxon>
        <taxon>Gnomoniaceae</taxon>
        <taxon>Gnomoniopsis</taxon>
    </lineage>
</organism>
<evidence type="ECO:0000256" key="3">
    <source>
        <dbReference type="PIRSR" id="PIRSR617939-1"/>
    </source>
</evidence>
<evidence type="ECO:0000313" key="8">
    <source>
        <dbReference type="Proteomes" id="UP001140453"/>
    </source>
</evidence>
<evidence type="ECO:0000256" key="6">
    <source>
        <dbReference type="SAM" id="Phobius"/>
    </source>
</evidence>
<keyword evidence="6" id="KW-1133">Transmembrane helix</keyword>
<dbReference type="GO" id="GO:0003839">
    <property type="term" value="F:gamma-glutamylcyclotransferase activity"/>
    <property type="evidence" value="ECO:0007669"/>
    <property type="project" value="UniProtKB-EC"/>
</dbReference>
<dbReference type="EC" id="4.3.2.9" evidence="1"/>
<feature type="binding site" evidence="4">
    <location>
        <position position="315"/>
    </location>
    <ligand>
        <name>substrate</name>
    </ligand>
</feature>
<dbReference type="Proteomes" id="UP001140453">
    <property type="component" value="Unassembled WGS sequence"/>
</dbReference>
<feature type="compositionally biased region" description="Acidic residues" evidence="5">
    <location>
        <begin position="273"/>
        <end position="283"/>
    </location>
</feature>
<keyword evidence="6" id="KW-0812">Transmembrane</keyword>
<dbReference type="Gene3D" id="3.10.490.10">
    <property type="entry name" value="Gamma-glutamyl cyclotransferase-like"/>
    <property type="match status" value="1"/>
</dbReference>
<evidence type="ECO:0000256" key="2">
    <source>
        <dbReference type="ARBA" id="ARBA00023239"/>
    </source>
</evidence>
<accession>A0A9W8YYW8</accession>
<evidence type="ECO:0000313" key="7">
    <source>
        <dbReference type="EMBL" id="KAJ4394446.1"/>
    </source>
</evidence>